<dbReference type="RefSeq" id="WP_069319134.1">
    <property type="nucleotide sequence ID" value="NZ_MDDS01000006.1"/>
</dbReference>
<keyword evidence="4" id="KW-1185">Reference proteome</keyword>
<keyword evidence="1" id="KW-0175">Coiled coil</keyword>
<proteinExistence type="predicted"/>
<reference evidence="3 4" key="1">
    <citation type="submission" date="2016-08" db="EMBL/GenBank/DDBJ databases">
        <title>Draft genome of the agarase producing Sphingomonas sp. MCT13.</title>
        <authorList>
            <person name="D'Andrea M.M."/>
            <person name="Rossolini G.M."/>
            <person name="Thaller M.C."/>
        </authorList>
    </citation>
    <scope>NUCLEOTIDE SEQUENCE [LARGE SCALE GENOMIC DNA]</scope>
    <source>
        <strain evidence="3 4">MCT13</strain>
    </source>
</reference>
<dbReference type="AlphaFoldDB" id="A0A1E3LZZ6"/>
<dbReference type="Proteomes" id="UP000094487">
    <property type="component" value="Unassembled WGS sequence"/>
</dbReference>
<dbReference type="OrthoDB" id="9820894at2"/>
<protein>
    <submittedName>
        <fullName evidence="3">Uncharacterized protein</fullName>
    </submittedName>
</protein>
<feature type="region of interest" description="Disordered" evidence="2">
    <location>
        <begin position="290"/>
        <end position="317"/>
    </location>
</feature>
<gene>
    <name evidence="3" type="ORF">BFL28_11175</name>
</gene>
<feature type="region of interest" description="Disordered" evidence="2">
    <location>
        <begin position="331"/>
        <end position="358"/>
    </location>
</feature>
<organism evidence="3 4">
    <name type="scientific">Sphingomonas turrisvirgatae</name>
    <dbReference type="NCBI Taxonomy" id="1888892"/>
    <lineage>
        <taxon>Bacteria</taxon>
        <taxon>Pseudomonadati</taxon>
        <taxon>Pseudomonadota</taxon>
        <taxon>Alphaproteobacteria</taxon>
        <taxon>Sphingomonadales</taxon>
        <taxon>Sphingomonadaceae</taxon>
        <taxon>Sphingomonas</taxon>
    </lineage>
</organism>
<accession>A0A1E3LZZ6</accession>
<dbReference type="STRING" id="1888892.BFL28_11175"/>
<name>A0A1E3LZZ6_9SPHN</name>
<evidence type="ECO:0000313" key="3">
    <source>
        <dbReference type="EMBL" id="ODP39362.1"/>
    </source>
</evidence>
<feature type="coiled-coil region" evidence="1">
    <location>
        <begin position="229"/>
        <end position="256"/>
    </location>
</feature>
<sequence length="661" mass="71135">MADYRGGPADAIAKGMMDLGAGLSNLAETRIQIERERAETEATEATTRYAQEAGDIQSAPETGYLNTRGKLAIDGLEPAMQALKDRAKAIEDGLSSAQAKKLFRQSADARLANMSVVINRHAAVQSMAWQDEADDDAASQSLADAVNMYTDPDQAEAYLVTAASILQKKGERAGAPAASVAADIQKRLSETRTLMIARMAKVDPAGAERYRQRVEKMLFGSDTLRATEAVRIEQERNEAEARRIAAEQRAEQARQVALKREDLATRKAQLETGAGTPADWMELATEQRAIGDTSGAAQSEARANETRASETYRGATLPQIDQRIAQLEAAKKGKAGLSPAQASELNGLRSRREQTASRLNQPGGALLQDEYATGGVLASLNHRDPETYVQRGRAAVAAAQRQGGAIEPLVGEEIRVLNANMEGDSNSRLKVLRSLALFRDPRVIRGAARQLTSESDGDFRIAATLITTNERTATEILRGRDALAANGKVYQPDIADAGFNQHVASALAGMPPDYVRDVKAAAKAIYAERARVSGQASWNSDLWKDAINSALGGDSKGGRTYGGVAKINGAPVSLPPGWTSEGIELRIADMNGDDMGRARVGKPGVWPDGSRLYSGQLRAMVPVLLGGTVYGFRQRNSNRLLSAQDGQPYKLDVAKLPWKRR</sequence>
<comment type="caution">
    <text evidence="3">The sequence shown here is derived from an EMBL/GenBank/DDBJ whole genome shotgun (WGS) entry which is preliminary data.</text>
</comment>
<dbReference type="EMBL" id="MDDS01000006">
    <property type="protein sequence ID" value="ODP39362.1"/>
    <property type="molecule type" value="Genomic_DNA"/>
</dbReference>
<evidence type="ECO:0000256" key="2">
    <source>
        <dbReference type="SAM" id="MobiDB-lite"/>
    </source>
</evidence>
<evidence type="ECO:0000256" key="1">
    <source>
        <dbReference type="SAM" id="Coils"/>
    </source>
</evidence>
<evidence type="ECO:0000313" key="4">
    <source>
        <dbReference type="Proteomes" id="UP000094487"/>
    </source>
</evidence>